<evidence type="ECO:0000256" key="1">
    <source>
        <dbReference type="SAM" id="Phobius"/>
    </source>
</evidence>
<feature type="transmembrane region" description="Helical" evidence="1">
    <location>
        <begin position="7"/>
        <end position="26"/>
    </location>
</feature>
<dbReference type="AlphaFoldDB" id="A0A1E5TC43"/>
<proteinExistence type="predicted"/>
<organism evidence="2 3">
    <name type="scientific">Flavivirga aquatica</name>
    <dbReference type="NCBI Taxonomy" id="1849968"/>
    <lineage>
        <taxon>Bacteria</taxon>
        <taxon>Pseudomonadati</taxon>
        <taxon>Bacteroidota</taxon>
        <taxon>Flavobacteriia</taxon>
        <taxon>Flavobacteriales</taxon>
        <taxon>Flavobacteriaceae</taxon>
        <taxon>Flavivirga</taxon>
    </lineage>
</organism>
<keyword evidence="1" id="KW-0472">Membrane</keyword>
<dbReference type="RefSeq" id="WP_069829218.1">
    <property type="nucleotide sequence ID" value="NZ_MDJD01000014.1"/>
</dbReference>
<keyword evidence="1" id="KW-0812">Transmembrane</keyword>
<keyword evidence="3" id="KW-1185">Reference proteome</keyword>
<protein>
    <submittedName>
        <fullName evidence="2">Uncharacterized protein</fullName>
    </submittedName>
</protein>
<reference evidence="2 3" key="1">
    <citation type="submission" date="2016-05" db="EMBL/GenBank/DDBJ databases">
        <title>Draft Genome Sequence of Algibacter sp. Strain SK-16 Isolated from the Surface Water of Aburatsubo Inlet.</title>
        <authorList>
            <person name="Wong S.-K."/>
            <person name="Yoshizawa S."/>
            <person name="Nakajima Y."/>
            <person name="Ogura Y."/>
            <person name="Tetsuya H."/>
            <person name="Hamasaki K."/>
        </authorList>
    </citation>
    <scope>NUCLEOTIDE SEQUENCE [LARGE SCALE GENOMIC DNA]</scope>
    <source>
        <strain evidence="2 3">SK-16</strain>
    </source>
</reference>
<comment type="caution">
    <text evidence="2">The sequence shown here is derived from an EMBL/GenBank/DDBJ whole genome shotgun (WGS) entry which is preliminary data.</text>
</comment>
<evidence type="ECO:0000313" key="2">
    <source>
        <dbReference type="EMBL" id="OEK08963.1"/>
    </source>
</evidence>
<dbReference type="OrthoDB" id="1151040at2"/>
<gene>
    <name evidence="2" type="ORF">A8C32_13725</name>
</gene>
<sequence>MKYSKIFQYAYLVFAALFIYDAIARYTNEGIIAYPSILLAATAIFMFFFRRKFSKKFQNKNNSN</sequence>
<accession>A0A1E5TC43</accession>
<dbReference type="Proteomes" id="UP000095713">
    <property type="component" value="Unassembled WGS sequence"/>
</dbReference>
<keyword evidence="1" id="KW-1133">Transmembrane helix</keyword>
<dbReference type="STRING" id="1849968.A8C32_13725"/>
<feature type="transmembrane region" description="Helical" evidence="1">
    <location>
        <begin position="32"/>
        <end position="49"/>
    </location>
</feature>
<name>A0A1E5TC43_9FLAO</name>
<evidence type="ECO:0000313" key="3">
    <source>
        <dbReference type="Proteomes" id="UP000095713"/>
    </source>
</evidence>
<dbReference type="EMBL" id="MDJD01000014">
    <property type="protein sequence ID" value="OEK08963.1"/>
    <property type="molecule type" value="Genomic_DNA"/>
</dbReference>